<evidence type="ECO:0000313" key="8">
    <source>
        <dbReference type="Proteomes" id="UP001230188"/>
    </source>
</evidence>
<dbReference type="Pfam" id="PF06391">
    <property type="entry name" value="MAT1"/>
    <property type="match status" value="1"/>
</dbReference>
<protein>
    <recommendedName>
        <fullName evidence="6">RING-type domain-containing protein</fullName>
    </recommendedName>
</protein>
<sequence>MEDDEKCVICGTDPSKFARNLGSRAVRLKTNAPRNEQCWHRFCTNCLDKSMMRQSQFKCPACGTLVRKATLDARRRDEIEVERDAAARRRVLAVYNTPRSAFASDREYNDFCESVEDAIFDLTQGGEAAKRVEAALKRYQIDNSADVARRASEKMEKERQAAARVRESKALAEAAAKRQRDEQRRLKLDKAQYEKHAMAYELGDRPDKPQEVVDPAVNLTPANLPLPTPLETVPDRPKLVKGQDLANRRLATAWSTKTYVARATLDLLATTFAAANLDADKHADKKRRLLAANAIPVYAPKVRVHLTTS</sequence>
<dbReference type="PANTHER" id="PTHR12683">
    <property type="entry name" value="CDK-ACTIVATING KINASE ASSEMBLY FACTOR MAT1"/>
    <property type="match status" value="1"/>
</dbReference>
<dbReference type="GO" id="GO:0008270">
    <property type="term" value="F:zinc ion binding"/>
    <property type="evidence" value="ECO:0007669"/>
    <property type="project" value="UniProtKB-KW"/>
</dbReference>
<dbReference type="PROSITE" id="PS00518">
    <property type="entry name" value="ZF_RING_1"/>
    <property type="match status" value="1"/>
</dbReference>
<keyword evidence="8" id="KW-1185">Reference proteome</keyword>
<dbReference type="PROSITE" id="PS50089">
    <property type="entry name" value="ZF_RING_2"/>
    <property type="match status" value="1"/>
</dbReference>
<feature type="coiled-coil region" evidence="5">
    <location>
        <begin position="148"/>
        <end position="196"/>
    </location>
</feature>
<feature type="domain" description="RING-type" evidence="6">
    <location>
        <begin position="7"/>
        <end position="62"/>
    </location>
</feature>
<dbReference type="InterPro" id="IPR001841">
    <property type="entry name" value="Znf_RING"/>
</dbReference>
<dbReference type="GO" id="GO:0006357">
    <property type="term" value="P:regulation of transcription by RNA polymerase II"/>
    <property type="evidence" value="ECO:0007669"/>
    <property type="project" value="TreeGrafter"/>
</dbReference>
<proteinExistence type="predicted"/>
<dbReference type="PANTHER" id="PTHR12683:SF13">
    <property type="entry name" value="CDK-ACTIVATING KINASE ASSEMBLY FACTOR MAT1"/>
    <property type="match status" value="1"/>
</dbReference>
<organism evidence="7 8">
    <name type="scientific">Chrysophaeum taylorii</name>
    <dbReference type="NCBI Taxonomy" id="2483200"/>
    <lineage>
        <taxon>Eukaryota</taxon>
        <taxon>Sar</taxon>
        <taxon>Stramenopiles</taxon>
        <taxon>Ochrophyta</taxon>
        <taxon>Pelagophyceae</taxon>
        <taxon>Pelagomonadales</taxon>
        <taxon>Pelagomonadaceae</taxon>
        <taxon>Chrysophaeum</taxon>
    </lineage>
</organism>
<dbReference type="GO" id="GO:0005675">
    <property type="term" value="C:transcription factor TFIIH holo complex"/>
    <property type="evidence" value="ECO:0007669"/>
    <property type="project" value="TreeGrafter"/>
</dbReference>
<dbReference type="AlphaFoldDB" id="A0AAD7XU88"/>
<dbReference type="Gene3D" id="3.30.40.10">
    <property type="entry name" value="Zinc/RING finger domain, C3HC4 (zinc finger)"/>
    <property type="match status" value="1"/>
</dbReference>
<dbReference type="InterPro" id="IPR015877">
    <property type="entry name" value="MAT1_centre"/>
</dbReference>
<evidence type="ECO:0000256" key="1">
    <source>
        <dbReference type="ARBA" id="ARBA00022723"/>
    </source>
</evidence>
<keyword evidence="5" id="KW-0175">Coiled coil</keyword>
<keyword evidence="2 4" id="KW-0863">Zinc-finger</keyword>
<evidence type="ECO:0000256" key="2">
    <source>
        <dbReference type="ARBA" id="ARBA00022771"/>
    </source>
</evidence>
<gene>
    <name evidence="7" type="ORF">CTAYLR_002164</name>
</gene>
<dbReference type="Pfam" id="PF00097">
    <property type="entry name" value="zf-C3HC4"/>
    <property type="match status" value="1"/>
</dbReference>
<reference evidence="7" key="1">
    <citation type="submission" date="2023-01" db="EMBL/GenBank/DDBJ databases">
        <title>Metagenome sequencing of chrysophaentin producing Chrysophaeum taylorii.</title>
        <authorList>
            <person name="Davison J."/>
            <person name="Bewley C."/>
        </authorList>
    </citation>
    <scope>NUCLEOTIDE SEQUENCE</scope>
    <source>
        <strain evidence="7">NIES-1699</strain>
    </source>
</reference>
<evidence type="ECO:0000256" key="5">
    <source>
        <dbReference type="SAM" id="Coils"/>
    </source>
</evidence>
<dbReference type="InterPro" id="IPR013083">
    <property type="entry name" value="Znf_RING/FYVE/PHD"/>
</dbReference>
<name>A0AAD7XU88_9STRA</name>
<dbReference type="GO" id="GO:0006281">
    <property type="term" value="P:DNA repair"/>
    <property type="evidence" value="ECO:0007669"/>
    <property type="project" value="TreeGrafter"/>
</dbReference>
<accession>A0AAD7XU88</accession>
<dbReference type="Proteomes" id="UP001230188">
    <property type="component" value="Unassembled WGS sequence"/>
</dbReference>
<keyword evidence="1" id="KW-0479">Metal-binding</keyword>
<evidence type="ECO:0000313" key="7">
    <source>
        <dbReference type="EMBL" id="KAJ8613542.1"/>
    </source>
</evidence>
<evidence type="ECO:0000256" key="3">
    <source>
        <dbReference type="ARBA" id="ARBA00022833"/>
    </source>
</evidence>
<keyword evidence="3" id="KW-0862">Zinc</keyword>
<dbReference type="EMBL" id="JAQMWT010000028">
    <property type="protein sequence ID" value="KAJ8613542.1"/>
    <property type="molecule type" value="Genomic_DNA"/>
</dbReference>
<dbReference type="SMART" id="SM00184">
    <property type="entry name" value="RING"/>
    <property type="match status" value="1"/>
</dbReference>
<comment type="caution">
    <text evidence="7">The sequence shown here is derived from an EMBL/GenBank/DDBJ whole genome shotgun (WGS) entry which is preliminary data.</text>
</comment>
<evidence type="ECO:0000256" key="4">
    <source>
        <dbReference type="PROSITE-ProRule" id="PRU00175"/>
    </source>
</evidence>
<dbReference type="InterPro" id="IPR017907">
    <property type="entry name" value="Znf_RING_CS"/>
</dbReference>
<dbReference type="SUPFAM" id="SSF57850">
    <property type="entry name" value="RING/U-box"/>
    <property type="match status" value="1"/>
</dbReference>
<evidence type="ECO:0000259" key="6">
    <source>
        <dbReference type="PROSITE" id="PS50089"/>
    </source>
</evidence>
<dbReference type="InterPro" id="IPR018957">
    <property type="entry name" value="Znf_C3HC4_RING-type"/>
</dbReference>